<reference evidence="2" key="1">
    <citation type="submission" date="2021-02" db="EMBL/GenBank/DDBJ databases">
        <authorList>
            <person name="Nowell W R."/>
        </authorList>
    </citation>
    <scope>NUCLEOTIDE SEQUENCE</scope>
</reference>
<feature type="compositionally biased region" description="Polar residues" evidence="1">
    <location>
        <begin position="60"/>
        <end position="83"/>
    </location>
</feature>
<organism evidence="2 3">
    <name type="scientific">Rotaria sordida</name>
    <dbReference type="NCBI Taxonomy" id="392033"/>
    <lineage>
        <taxon>Eukaryota</taxon>
        <taxon>Metazoa</taxon>
        <taxon>Spiralia</taxon>
        <taxon>Gnathifera</taxon>
        <taxon>Rotifera</taxon>
        <taxon>Eurotatoria</taxon>
        <taxon>Bdelloidea</taxon>
        <taxon>Philodinida</taxon>
        <taxon>Philodinidae</taxon>
        <taxon>Rotaria</taxon>
    </lineage>
</organism>
<feature type="region of interest" description="Disordered" evidence="1">
    <location>
        <begin position="60"/>
        <end position="98"/>
    </location>
</feature>
<evidence type="ECO:0000256" key="1">
    <source>
        <dbReference type="SAM" id="MobiDB-lite"/>
    </source>
</evidence>
<dbReference type="AlphaFoldDB" id="A0A819HMJ5"/>
<accession>A0A819HMJ5</accession>
<evidence type="ECO:0000313" key="3">
    <source>
        <dbReference type="Proteomes" id="UP000663874"/>
    </source>
</evidence>
<comment type="caution">
    <text evidence="2">The sequence shown here is derived from an EMBL/GenBank/DDBJ whole genome shotgun (WGS) entry which is preliminary data.</text>
</comment>
<evidence type="ECO:0000313" key="2">
    <source>
        <dbReference type="EMBL" id="CAF3898356.1"/>
    </source>
</evidence>
<protein>
    <submittedName>
        <fullName evidence="2">Uncharacterized protein</fullName>
    </submittedName>
</protein>
<feature type="compositionally biased region" description="Basic and acidic residues" evidence="1">
    <location>
        <begin position="84"/>
        <end position="95"/>
    </location>
</feature>
<sequence length="173" mass="19733">MSIKVTSSADTEKKIIDQELEIAVEKLRANPADISIIQEINNIRIKYINVSKHITNTETASTNFESSNDAQLSSTNTETSNNKDSSEHSSRRLNDDNQNNSYFQMVRNRDFQWMDATNNSLAINVIHVMYGNKQLTSINYGLVELFTEDFGCHFDTATDEIDTMKTILTHKHH</sequence>
<proteinExistence type="predicted"/>
<dbReference type="Proteomes" id="UP000663874">
    <property type="component" value="Unassembled WGS sequence"/>
</dbReference>
<dbReference type="EMBL" id="CAJOBE010003748">
    <property type="protein sequence ID" value="CAF3898356.1"/>
    <property type="molecule type" value="Genomic_DNA"/>
</dbReference>
<name>A0A819HMJ5_9BILA</name>
<gene>
    <name evidence="2" type="ORF">FNK824_LOCUS20436</name>
</gene>